<accession>A0ABM1M559</accession>
<dbReference type="RefSeq" id="XP_017769709.1">
    <property type="nucleotide sequence ID" value="XM_017914220.1"/>
</dbReference>
<evidence type="ECO:0000256" key="1">
    <source>
        <dbReference type="ARBA" id="ARBA00005964"/>
    </source>
</evidence>
<evidence type="ECO:0000256" key="3">
    <source>
        <dbReference type="ARBA" id="ARBA00022801"/>
    </source>
</evidence>
<dbReference type="SUPFAM" id="SSF53474">
    <property type="entry name" value="alpha/beta-Hydrolases"/>
    <property type="match status" value="1"/>
</dbReference>
<evidence type="ECO:0000256" key="4">
    <source>
        <dbReference type="ARBA" id="ARBA00023157"/>
    </source>
</evidence>
<evidence type="ECO:0000256" key="6">
    <source>
        <dbReference type="ARBA" id="ARBA00048484"/>
    </source>
</evidence>
<dbReference type="Gene3D" id="3.40.50.1820">
    <property type="entry name" value="alpha/beta hydrolase"/>
    <property type="match status" value="1"/>
</dbReference>
<dbReference type="PANTHER" id="PTHR43918:SF13">
    <property type="entry name" value="ACETYLCHOLINESTERASE"/>
    <property type="match status" value="1"/>
</dbReference>
<evidence type="ECO:0000313" key="9">
    <source>
        <dbReference type="Proteomes" id="UP000695000"/>
    </source>
</evidence>
<keyword evidence="4" id="KW-1015">Disulfide bond</keyword>
<keyword evidence="7" id="KW-0472">Membrane</keyword>
<sequence length="307" mass="35636">MDVEDETCSDRLLVENVDKIMEILESGAGLKKKLDVWMPHELTFGACDSLLKRNEIEAYTYRTTGEKDRGSIAVSRPKVNDQEGFAECLVGLEGNPPHRTAPIIQFGPKLSTTDQVEAGTYFILYDFIDYFEKDGPSYLQRDKYHDIINTIFKNMTRLERDAIVFQYTDWEHINDGYLNQKMIGDVVGDYFFICPTNLFANVAADRGMKVYYYFFTHRTSTSLWGEWMGVMHGDEIEYVFGHPLNMSLQYNSRERELSLKIMQVFSRFAATGYVIIIIVNIIIIIYKNMIINYIHNVKKNVRGTFYN</sequence>
<feature type="transmembrane region" description="Helical" evidence="7">
    <location>
        <begin position="264"/>
        <end position="286"/>
    </location>
</feature>
<organism evidence="9 10">
    <name type="scientific">Nicrophorus vespilloides</name>
    <name type="common">Boreal carrion beetle</name>
    <dbReference type="NCBI Taxonomy" id="110193"/>
    <lineage>
        <taxon>Eukaryota</taxon>
        <taxon>Metazoa</taxon>
        <taxon>Ecdysozoa</taxon>
        <taxon>Arthropoda</taxon>
        <taxon>Hexapoda</taxon>
        <taxon>Insecta</taxon>
        <taxon>Pterygota</taxon>
        <taxon>Neoptera</taxon>
        <taxon>Endopterygota</taxon>
        <taxon>Coleoptera</taxon>
        <taxon>Polyphaga</taxon>
        <taxon>Staphyliniformia</taxon>
        <taxon>Silphidae</taxon>
        <taxon>Nicrophorinae</taxon>
        <taxon>Nicrophorus</taxon>
    </lineage>
</organism>
<evidence type="ECO:0000256" key="7">
    <source>
        <dbReference type="SAM" id="Phobius"/>
    </source>
</evidence>
<evidence type="ECO:0000313" key="10">
    <source>
        <dbReference type="RefSeq" id="XP_017769709.1"/>
    </source>
</evidence>
<gene>
    <name evidence="10" type="primary">LOC108557625</name>
</gene>
<keyword evidence="3" id="KW-0378">Hydrolase</keyword>
<comment type="similarity">
    <text evidence="1">Belongs to the type-B carboxylesterase/lipase family.</text>
</comment>
<dbReference type="PANTHER" id="PTHR43918">
    <property type="entry name" value="ACETYLCHOLINESTERASE"/>
    <property type="match status" value="1"/>
</dbReference>
<evidence type="ECO:0000256" key="5">
    <source>
        <dbReference type="ARBA" id="ARBA00023180"/>
    </source>
</evidence>
<proteinExistence type="inferred from homology"/>
<keyword evidence="7" id="KW-1133">Transmembrane helix</keyword>
<dbReference type="InterPro" id="IPR050654">
    <property type="entry name" value="AChE-related_enzymes"/>
</dbReference>
<keyword evidence="9" id="KW-1185">Reference proteome</keyword>
<keyword evidence="5" id="KW-0325">Glycoprotein</keyword>
<feature type="domain" description="Carboxylesterase type B" evidence="8">
    <location>
        <begin position="140"/>
        <end position="272"/>
    </location>
</feature>
<reference evidence="10" key="1">
    <citation type="submission" date="2025-08" db="UniProtKB">
        <authorList>
            <consortium name="RefSeq"/>
        </authorList>
    </citation>
    <scope>IDENTIFICATION</scope>
    <source>
        <tissue evidence="10">Whole Larva</tissue>
    </source>
</reference>
<evidence type="ECO:0000259" key="8">
    <source>
        <dbReference type="Pfam" id="PF00135"/>
    </source>
</evidence>
<dbReference type="Proteomes" id="UP000695000">
    <property type="component" value="Unplaced"/>
</dbReference>
<comment type="catalytic activity">
    <reaction evidence="6">
        <text>acetylcholine + H2O = choline + acetate + H(+)</text>
        <dbReference type="Rhea" id="RHEA:17561"/>
        <dbReference type="ChEBI" id="CHEBI:15354"/>
        <dbReference type="ChEBI" id="CHEBI:15355"/>
        <dbReference type="ChEBI" id="CHEBI:15377"/>
        <dbReference type="ChEBI" id="CHEBI:15378"/>
        <dbReference type="ChEBI" id="CHEBI:30089"/>
        <dbReference type="EC" id="3.1.1.7"/>
    </reaction>
</comment>
<dbReference type="Pfam" id="PF00135">
    <property type="entry name" value="COesterase"/>
    <property type="match status" value="1"/>
</dbReference>
<protein>
    <submittedName>
        <fullName evidence="10">Acetylcholinesterase-like</fullName>
    </submittedName>
</protein>
<name>A0ABM1M559_NICVS</name>
<dbReference type="PRINTS" id="PR00878">
    <property type="entry name" value="CHOLNESTRASE"/>
</dbReference>
<keyword evidence="2" id="KW-0719">Serine esterase</keyword>
<evidence type="ECO:0000256" key="2">
    <source>
        <dbReference type="ARBA" id="ARBA00022487"/>
    </source>
</evidence>
<keyword evidence="7" id="KW-0812">Transmembrane</keyword>
<dbReference type="GeneID" id="108557625"/>
<dbReference type="InterPro" id="IPR000997">
    <property type="entry name" value="Cholinesterase"/>
</dbReference>
<dbReference type="InterPro" id="IPR002018">
    <property type="entry name" value="CarbesteraseB"/>
</dbReference>
<dbReference type="InterPro" id="IPR029058">
    <property type="entry name" value="AB_hydrolase_fold"/>
</dbReference>